<proteinExistence type="predicted"/>
<dbReference type="EMBL" id="CAADFY010000115">
    <property type="protein sequence ID" value="VFK57409.1"/>
    <property type="molecule type" value="Genomic_DNA"/>
</dbReference>
<protein>
    <submittedName>
        <fullName evidence="2">Uncharacterized protein</fullName>
    </submittedName>
</protein>
<evidence type="ECO:0000313" key="2">
    <source>
        <dbReference type="EMBL" id="VFK60542.1"/>
    </source>
</evidence>
<reference evidence="2" key="1">
    <citation type="submission" date="2019-02" db="EMBL/GenBank/DDBJ databases">
        <authorList>
            <person name="Gruber-Vodicka R. H."/>
            <person name="Seah K. B. B."/>
        </authorList>
    </citation>
    <scope>NUCLEOTIDE SEQUENCE</scope>
    <source>
        <strain evidence="2">BECK_BY1</strain>
        <strain evidence="3">BECK_BY2</strain>
        <strain evidence="1">BECK_BY3</strain>
    </source>
</reference>
<dbReference type="EMBL" id="CAADFV010000113">
    <property type="protein sequence ID" value="VFK65764.1"/>
    <property type="molecule type" value="Genomic_DNA"/>
</dbReference>
<dbReference type="EMBL" id="CAADFX010000127">
    <property type="protein sequence ID" value="VFK60542.1"/>
    <property type="molecule type" value="Genomic_DNA"/>
</dbReference>
<evidence type="ECO:0000313" key="3">
    <source>
        <dbReference type="EMBL" id="VFK65764.1"/>
    </source>
</evidence>
<gene>
    <name evidence="2" type="ORF">BECKTUN1418D_GA0071000_11274</name>
    <name evidence="3" type="ORF">BECKTUN1418E_GA0071001_11133</name>
    <name evidence="1" type="ORF">BECKTUN1418F_GA0071002_11153</name>
</gene>
<organism evidence="2">
    <name type="scientific">Candidatus Kentrum sp. TUN</name>
    <dbReference type="NCBI Taxonomy" id="2126343"/>
    <lineage>
        <taxon>Bacteria</taxon>
        <taxon>Pseudomonadati</taxon>
        <taxon>Pseudomonadota</taxon>
        <taxon>Gammaproteobacteria</taxon>
        <taxon>Candidatus Kentrum</taxon>
    </lineage>
</organism>
<sequence>MRENGLGFFRNLIYLFPDRFSVLRISQVLSAVYYAASCIKDLRCSLARFWIDDGLLTLQADPCPTFPFIFTILFTSTSLSSFPRQ</sequence>
<dbReference type="AlphaFoldDB" id="A0A451A3G1"/>
<evidence type="ECO:0000313" key="1">
    <source>
        <dbReference type="EMBL" id="VFK57409.1"/>
    </source>
</evidence>
<accession>A0A451A3G1</accession>
<name>A0A451A3G1_9GAMM</name>